<dbReference type="PANTHER" id="PTHR23135:SF4">
    <property type="entry name" value="UDP-N-ACETYLMURAMOYL-L-ALANYL-D-GLUTAMATE--2,6-DIAMINOPIMELATE LIGASE MURE HOMOLOG, CHLOROPLASTIC"/>
    <property type="match status" value="1"/>
</dbReference>
<evidence type="ECO:0000259" key="22">
    <source>
        <dbReference type="Pfam" id="PF08245"/>
    </source>
</evidence>
<evidence type="ECO:0000313" key="23">
    <source>
        <dbReference type="EMBL" id="PIZ39743.1"/>
    </source>
</evidence>
<dbReference type="NCBIfam" id="NF001126">
    <property type="entry name" value="PRK00139.1-4"/>
    <property type="match status" value="1"/>
</dbReference>
<comment type="caution">
    <text evidence="18">Lacks conserved residue(s) required for the propagation of feature annotation.</text>
</comment>
<keyword evidence="10 18" id="KW-0961">Cell wall biogenesis/degradation</keyword>
<dbReference type="SUPFAM" id="SSF53244">
    <property type="entry name" value="MurD-like peptide ligases, peptide-binding domain"/>
    <property type="match status" value="1"/>
</dbReference>
<protein>
    <recommendedName>
        <fullName evidence="14 18">UDP-N-acetylmuramoyl-L-alanyl-D-glutamate--2,6-diaminopimelate ligase</fullName>
        <ecNumber evidence="13 18">6.3.2.13</ecNumber>
    </recommendedName>
    <alternativeName>
        <fullName evidence="15 18">Meso-A2pm-adding enzyme</fullName>
    </alternativeName>
    <alternativeName>
        <fullName evidence="16 18">Meso-diaminopimelate-adding enzyme</fullName>
    </alternativeName>
    <alternativeName>
        <fullName evidence="17 18">UDP-MurNAc-L-Ala-D-Glu:meso-diaminopimelate ligase</fullName>
    </alternativeName>
    <alternativeName>
        <fullName evidence="18">UDP-MurNAc-tripeptide synthetase</fullName>
    </alternativeName>
    <alternativeName>
        <fullName evidence="18">UDP-N-acetylmuramyl-tripeptide synthetase</fullName>
    </alternativeName>
</protein>
<comment type="caution">
    <text evidence="23">The sequence shown here is derived from an EMBL/GenBank/DDBJ whole genome shotgun (WGS) entry which is preliminary data.</text>
</comment>
<dbReference type="Pfam" id="PF01225">
    <property type="entry name" value="Mur_ligase"/>
    <property type="match status" value="1"/>
</dbReference>
<dbReference type="GO" id="GO:0005524">
    <property type="term" value="F:ATP binding"/>
    <property type="evidence" value="ECO:0007669"/>
    <property type="project" value="UniProtKB-UniRule"/>
</dbReference>
<evidence type="ECO:0000256" key="12">
    <source>
        <dbReference type="ARBA" id="ARBA00056782"/>
    </source>
</evidence>
<evidence type="ECO:0000256" key="16">
    <source>
        <dbReference type="ARBA" id="ARBA00076158"/>
    </source>
</evidence>
<evidence type="ECO:0000256" key="19">
    <source>
        <dbReference type="RuleBase" id="RU004135"/>
    </source>
</evidence>
<keyword evidence="2 18" id="KW-0963">Cytoplasm</keyword>
<feature type="binding site" evidence="18">
    <location>
        <position position="181"/>
    </location>
    <ligand>
        <name>UDP-N-acetyl-alpha-D-muramoyl-L-alanyl-D-glutamate</name>
        <dbReference type="ChEBI" id="CHEBI:83900"/>
    </ligand>
</feature>
<dbReference type="Proteomes" id="UP000230956">
    <property type="component" value="Unassembled WGS sequence"/>
</dbReference>
<dbReference type="Gene3D" id="3.90.190.20">
    <property type="entry name" value="Mur ligase, C-terminal domain"/>
    <property type="match status" value="1"/>
</dbReference>
<evidence type="ECO:0000256" key="9">
    <source>
        <dbReference type="ARBA" id="ARBA00023306"/>
    </source>
</evidence>
<feature type="binding site" evidence="18">
    <location>
        <begin position="146"/>
        <end position="147"/>
    </location>
    <ligand>
        <name>UDP-N-acetyl-alpha-D-muramoyl-L-alanyl-D-glutamate</name>
        <dbReference type="ChEBI" id="CHEBI:83900"/>
    </ligand>
</feature>
<feature type="binding site" evidence="18">
    <location>
        <position position="466"/>
    </location>
    <ligand>
        <name>meso-2,6-diaminopimelate</name>
        <dbReference type="ChEBI" id="CHEBI:57791"/>
    </ligand>
</feature>
<evidence type="ECO:0000259" key="20">
    <source>
        <dbReference type="Pfam" id="PF01225"/>
    </source>
</evidence>
<feature type="domain" description="Mur ligase C-terminal" evidence="21">
    <location>
        <begin position="340"/>
        <end position="468"/>
    </location>
</feature>
<comment type="cofactor">
    <cofactor evidence="18">
        <name>Mg(2+)</name>
        <dbReference type="ChEBI" id="CHEBI:18420"/>
    </cofactor>
</comment>
<comment type="similarity">
    <text evidence="1 18">Belongs to the MurCDEF family. MurE subfamily.</text>
</comment>
<evidence type="ECO:0000256" key="2">
    <source>
        <dbReference type="ARBA" id="ARBA00022490"/>
    </source>
</evidence>
<evidence type="ECO:0000256" key="18">
    <source>
        <dbReference type="HAMAP-Rule" id="MF_00208"/>
    </source>
</evidence>
<feature type="binding site" evidence="18">
    <location>
        <position position="25"/>
    </location>
    <ligand>
        <name>UDP-N-acetyl-alpha-D-muramoyl-L-alanyl-D-glutamate</name>
        <dbReference type="ChEBI" id="CHEBI:83900"/>
    </ligand>
</feature>
<feature type="binding site" evidence="18">
    <location>
        <begin position="413"/>
        <end position="416"/>
    </location>
    <ligand>
        <name>meso-2,6-diaminopimelate</name>
        <dbReference type="ChEBI" id="CHEBI:57791"/>
    </ligand>
</feature>
<evidence type="ECO:0000256" key="14">
    <source>
        <dbReference type="ARBA" id="ARBA00072883"/>
    </source>
</evidence>
<comment type="subcellular location">
    <subcellularLocation>
        <location evidence="18 19">Cytoplasm</location>
    </subcellularLocation>
</comment>
<dbReference type="HAMAP" id="MF_00208">
    <property type="entry name" value="MurE"/>
    <property type="match status" value="1"/>
</dbReference>
<evidence type="ECO:0000256" key="6">
    <source>
        <dbReference type="ARBA" id="ARBA00022840"/>
    </source>
</evidence>
<keyword evidence="4 18" id="KW-0132">Cell division</keyword>
<dbReference type="Pfam" id="PF08245">
    <property type="entry name" value="Mur_ligase_M"/>
    <property type="match status" value="1"/>
</dbReference>
<dbReference type="InterPro" id="IPR036615">
    <property type="entry name" value="Mur_ligase_C_dom_sf"/>
</dbReference>
<dbReference type="InterPro" id="IPR035911">
    <property type="entry name" value="MurE/MurF_N"/>
</dbReference>
<keyword evidence="18" id="KW-0460">Magnesium</keyword>
<dbReference type="Gene3D" id="3.40.1190.10">
    <property type="entry name" value="Mur-like, catalytic domain"/>
    <property type="match status" value="1"/>
</dbReference>
<feature type="binding site" evidence="18">
    <location>
        <position position="173"/>
    </location>
    <ligand>
        <name>UDP-N-acetyl-alpha-D-muramoyl-L-alanyl-D-glutamate</name>
        <dbReference type="ChEBI" id="CHEBI:83900"/>
    </ligand>
</feature>
<evidence type="ECO:0000256" key="13">
    <source>
        <dbReference type="ARBA" id="ARBA00066633"/>
    </source>
</evidence>
<dbReference type="SUPFAM" id="SSF53623">
    <property type="entry name" value="MurD-like peptide ligases, catalytic domain"/>
    <property type="match status" value="1"/>
</dbReference>
<evidence type="ECO:0000256" key="15">
    <source>
        <dbReference type="ARBA" id="ARBA00075482"/>
    </source>
</evidence>
<dbReference type="GO" id="GO:0000287">
    <property type="term" value="F:magnesium ion binding"/>
    <property type="evidence" value="ECO:0007669"/>
    <property type="project" value="UniProtKB-UniRule"/>
</dbReference>
<feature type="binding site" evidence="18">
    <location>
        <begin position="104"/>
        <end position="110"/>
    </location>
    <ligand>
        <name>ATP</name>
        <dbReference type="ChEBI" id="CHEBI:30616"/>
    </ligand>
</feature>
<sequence>MLTAVAINNIIGDINKEISGLAYDSRKVKKDDLFFCINGFKADGHAFALKAQEAGATAVVVERTLPKVTITQIVVNNTREAMAKIASAFFDYPTRKLKLIGITGTNGKTTTSYMIESVMSAAGYKTGMLGTVEYRIGSEKIPVDRTTPESLDLQEFFARMVDAGVDAAVIEVSSHAIDLLRVEACEFDVVVFTNLSRDHLDYHGTIEEYFEVKKRIFDKRSCAPKQAVGKATNRNASRGPHQVINIDDEYGRKLIQRGEGKQLRYSLKDKTEVYASGIMLRADGSAVKIHTGSGTVDVDLKMPGLYNISNALAAAGVSIALGIDLEKIKVGLERLGSVPGRFERVDTGQEFTVIVDYAHTPDSLEKVLSAARQLTEGRLITLFGCGGDRDKGKRPMMGRIAAELSDHVIITSDNPRSEDPREIIMEIKNGIEENLLRRCEIEADRRNAIAMALEGAQKDDFVVIAGKGHEQGQEIAGEKIPFDDVQIAKELLGGMVKWSR</sequence>
<evidence type="ECO:0000256" key="10">
    <source>
        <dbReference type="ARBA" id="ARBA00023316"/>
    </source>
</evidence>
<keyword evidence="9 18" id="KW-0131">Cell cycle</keyword>
<dbReference type="GO" id="GO:0009252">
    <property type="term" value="P:peptidoglycan biosynthetic process"/>
    <property type="evidence" value="ECO:0007669"/>
    <property type="project" value="UniProtKB-UniRule"/>
</dbReference>
<evidence type="ECO:0000256" key="5">
    <source>
        <dbReference type="ARBA" id="ARBA00022741"/>
    </source>
</evidence>
<gene>
    <name evidence="18" type="primary">murE</name>
    <name evidence="23" type="ORF">COY37_04645</name>
</gene>
<dbReference type="NCBIfam" id="NF001124">
    <property type="entry name" value="PRK00139.1-2"/>
    <property type="match status" value="1"/>
</dbReference>
<evidence type="ECO:0000256" key="17">
    <source>
        <dbReference type="ARBA" id="ARBA00081560"/>
    </source>
</evidence>
<comment type="pathway">
    <text evidence="18 19">Cell wall biogenesis; peptidoglycan biosynthesis.</text>
</comment>
<dbReference type="InterPro" id="IPR000713">
    <property type="entry name" value="Mur_ligase_N"/>
</dbReference>
<dbReference type="EMBL" id="PFNG01000108">
    <property type="protein sequence ID" value="PIZ39743.1"/>
    <property type="molecule type" value="Genomic_DNA"/>
</dbReference>
<keyword evidence="8 18" id="KW-0573">Peptidoglycan synthesis</keyword>
<dbReference type="Pfam" id="PF02875">
    <property type="entry name" value="Mur_ligase_C"/>
    <property type="match status" value="1"/>
</dbReference>
<dbReference type="GO" id="GO:0071555">
    <property type="term" value="P:cell wall organization"/>
    <property type="evidence" value="ECO:0007669"/>
    <property type="project" value="UniProtKB-KW"/>
</dbReference>
<evidence type="ECO:0000256" key="4">
    <source>
        <dbReference type="ARBA" id="ARBA00022618"/>
    </source>
</evidence>
<feature type="binding site" evidence="18">
    <location>
        <position position="470"/>
    </location>
    <ligand>
        <name>meso-2,6-diaminopimelate</name>
        <dbReference type="ChEBI" id="CHEBI:57791"/>
    </ligand>
</feature>
<keyword evidence="6 18" id="KW-0067">ATP-binding</keyword>
<dbReference type="Gene3D" id="3.40.1390.10">
    <property type="entry name" value="MurE/MurF, N-terminal domain"/>
    <property type="match status" value="1"/>
</dbReference>
<dbReference type="InterPro" id="IPR005761">
    <property type="entry name" value="UDP-N-AcMur-Glu-dNH2Pim_ligase"/>
</dbReference>
<dbReference type="SUPFAM" id="SSF63418">
    <property type="entry name" value="MurE/MurF N-terminal domain"/>
    <property type="match status" value="1"/>
</dbReference>
<evidence type="ECO:0000256" key="7">
    <source>
        <dbReference type="ARBA" id="ARBA00022960"/>
    </source>
</evidence>
<evidence type="ECO:0000259" key="21">
    <source>
        <dbReference type="Pfam" id="PF02875"/>
    </source>
</evidence>
<dbReference type="AlphaFoldDB" id="A0A2M7T8I4"/>
<dbReference type="InterPro" id="IPR013221">
    <property type="entry name" value="Mur_ligase_cen"/>
</dbReference>
<dbReference type="UniPathway" id="UPA00219"/>
<comment type="function">
    <text evidence="12 18">Catalyzes the addition of meso-diaminopimelic acid to the nucleotide precursor UDP-N-acetylmuramoyl-L-alanyl-D-glutamate (UMAG) in the biosynthesis of bacterial cell-wall peptidoglycan.</text>
</comment>
<dbReference type="PANTHER" id="PTHR23135">
    <property type="entry name" value="MUR LIGASE FAMILY MEMBER"/>
    <property type="match status" value="1"/>
</dbReference>
<accession>A0A2M7T8I4</accession>
<feature type="domain" description="Mur ligase N-terminal catalytic" evidence="20">
    <location>
        <begin position="17"/>
        <end position="89"/>
    </location>
</feature>
<dbReference type="GO" id="GO:0008360">
    <property type="term" value="P:regulation of cell shape"/>
    <property type="evidence" value="ECO:0007669"/>
    <property type="project" value="UniProtKB-KW"/>
</dbReference>
<reference evidence="24" key="1">
    <citation type="submission" date="2017-09" db="EMBL/GenBank/DDBJ databases">
        <title>Depth-based differentiation of microbial function through sediment-hosted aquifers and enrichment of novel symbionts in the deep terrestrial subsurface.</title>
        <authorList>
            <person name="Probst A.J."/>
            <person name="Ladd B."/>
            <person name="Jarett J.K."/>
            <person name="Geller-Mcgrath D.E."/>
            <person name="Sieber C.M.K."/>
            <person name="Emerson J.B."/>
            <person name="Anantharaman K."/>
            <person name="Thomas B.C."/>
            <person name="Malmstrom R."/>
            <person name="Stieglmeier M."/>
            <person name="Klingl A."/>
            <person name="Woyke T."/>
            <person name="Ryan C.M."/>
            <person name="Banfield J.F."/>
        </authorList>
    </citation>
    <scope>NUCLEOTIDE SEQUENCE [LARGE SCALE GENOMIC DNA]</scope>
</reference>
<evidence type="ECO:0000313" key="24">
    <source>
        <dbReference type="Proteomes" id="UP000230956"/>
    </source>
</evidence>
<feature type="modified residue" description="N6-carboxylysine" evidence="18">
    <location>
        <position position="213"/>
    </location>
</feature>
<name>A0A2M7T8I4_9ACTN</name>
<evidence type="ECO:0000256" key="1">
    <source>
        <dbReference type="ARBA" id="ARBA00005898"/>
    </source>
</evidence>
<keyword evidence="3 18" id="KW-0436">Ligase</keyword>
<dbReference type="InterPro" id="IPR018109">
    <property type="entry name" value="Folylpolyglutamate_synth_CS"/>
</dbReference>
<keyword evidence="7 18" id="KW-0133">Cell shape</keyword>
<evidence type="ECO:0000256" key="3">
    <source>
        <dbReference type="ARBA" id="ARBA00022598"/>
    </source>
</evidence>
<dbReference type="GO" id="GO:0005737">
    <property type="term" value="C:cytoplasm"/>
    <property type="evidence" value="ECO:0007669"/>
    <property type="project" value="UniProtKB-SubCell"/>
</dbReference>
<dbReference type="FunFam" id="3.90.190.20:FF:000006">
    <property type="entry name" value="UDP-N-acetylmuramoyl-L-alanyl-D-glutamate--2,6-diaminopimelate ligase"/>
    <property type="match status" value="1"/>
</dbReference>
<keyword evidence="5 18" id="KW-0547">Nucleotide-binding</keyword>
<organism evidence="23 24">
    <name type="scientific">Candidatus Aquicultor secundus</name>
    <dbReference type="NCBI Taxonomy" id="1973895"/>
    <lineage>
        <taxon>Bacteria</taxon>
        <taxon>Bacillati</taxon>
        <taxon>Actinomycetota</taxon>
        <taxon>Candidatus Aquicultoria</taxon>
        <taxon>Candidatus Aquicultorales</taxon>
        <taxon>Candidatus Aquicultoraceae</taxon>
        <taxon>Candidatus Aquicultor</taxon>
    </lineage>
</organism>
<comment type="catalytic activity">
    <reaction evidence="11 18">
        <text>UDP-N-acetyl-alpha-D-muramoyl-L-alanyl-D-glutamate + meso-2,6-diaminopimelate + ATP = UDP-N-acetyl-alpha-D-muramoyl-L-alanyl-gamma-D-glutamyl-meso-2,6-diaminopimelate + ADP + phosphate + H(+)</text>
        <dbReference type="Rhea" id="RHEA:23676"/>
        <dbReference type="ChEBI" id="CHEBI:15378"/>
        <dbReference type="ChEBI" id="CHEBI:30616"/>
        <dbReference type="ChEBI" id="CHEBI:43474"/>
        <dbReference type="ChEBI" id="CHEBI:57791"/>
        <dbReference type="ChEBI" id="CHEBI:83900"/>
        <dbReference type="ChEBI" id="CHEBI:83905"/>
        <dbReference type="ChEBI" id="CHEBI:456216"/>
        <dbReference type="EC" id="6.3.2.13"/>
    </reaction>
</comment>
<evidence type="ECO:0000256" key="8">
    <source>
        <dbReference type="ARBA" id="ARBA00022984"/>
    </source>
</evidence>
<evidence type="ECO:0000256" key="11">
    <source>
        <dbReference type="ARBA" id="ARBA00050251"/>
    </source>
</evidence>
<dbReference type="GO" id="GO:0051301">
    <property type="term" value="P:cell division"/>
    <property type="evidence" value="ECO:0007669"/>
    <property type="project" value="UniProtKB-KW"/>
</dbReference>
<dbReference type="GO" id="GO:0004326">
    <property type="term" value="F:tetrahydrofolylpolyglutamate synthase activity"/>
    <property type="evidence" value="ECO:0007669"/>
    <property type="project" value="InterPro"/>
</dbReference>
<dbReference type="GO" id="GO:0008765">
    <property type="term" value="F:UDP-N-acetylmuramoylalanyl-D-glutamate-2,6-diaminopimelate ligase activity"/>
    <property type="evidence" value="ECO:0007669"/>
    <property type="project" value="UniProtKB-UniRule"/>
</dbReference>
<dbReference type="InterPro" id="IPR036565">
    <property type="entry name" value="Mur-like_cat_sf"/>
</dbReference>
<dbReference type="InterPro" id="IPR004101">
    <property type="entry name" value="Mur_ligase_C"/>
</dbReference>
<feature type="binding site" evidence="18">
    <location>
        <position position="389"/>
    </location>
    <ligand>
        <name>meso-2,6-diaminopimelate</name>
        <dbReference type="ChEBI" id="CHEBI:57791"/>
    </ligand>
</feature>
<feature type="domain" description="Mur ligase central" evidence="22">
    <location>
        <begin position="102"/>
        <end position="317"/>
    </location>
</feature>
<dbReference type="NCBIfam" id="TIGR01085">
    <property type="entry name" value="murE"/>
    <property type="match status" value="1"/>
</dbReference>
<dbReference type="EC" id="6.3.2.13" evidence="13 18"/>
<proteinExistence type="inferred from homology"/>
<feature type="short sequence motif" description="Meso-diaminopimelate recognition motif" evidence="18">
    <location>
        <begin position="413"/>
        <end position="416"/>
    </location>
</feature>
<comment type="PTM">
    <text evidence="18">Carboxylation is probably crucial for Mg(2+) binding and, consequently, for the gamma-phosphate positioning of ATP.</text>
</comment>
<dbReference type="PROSITE" id="PS01011">
    <property type="entry name" value="FOLYLPOLYGLU_SYNT_1"/>
    <property type="match status" value="1"/>
</dbReference>